<evidence type="ECO:0000313" key="2">
    <source>
        <dbReference type="Proteomes" id="UP000286415"/>
    </source>
</evidence>
<dbReference type="InterPro" id="IPR021712">
    <property type="entry name" value="UPF0506"/>
</dbReference>
<dbReference type="Pfam" id="PF11703">
    <property type="entry name" value="UPF0506"/>
    <property type="match status" value="1"/>
</dbReference>
<keyword evidence="2" id="KW-1185">Reference proteome</keyword>
<dbReference type="OrthoDB" id="6236343at2759"/>
<name>A0A8T1MN51_CLOSI</name>
<dbReference type="Proteomes" id="UP000286415">
    <property type="component" value="Unassembled WGS sequence"/>
</dbReference>
<protein>
    <submittedName>
        <fullName evidence="1">Uncharacterized protein</fullName>
    </submittedName>
</protein>
<comment type="caution">
    <text evidence="1">The sequence shown here is derived from an EMBL/GenBank/DDBJ whole genome shotgun (WGS) entry which is preliminary data.</text>
</comment>
<sequence>MKALLILTAVFTLLTTVLSVVQENCVPLGGNCTKTVFSRCCGDAVCDLRGPFNGICVACYELEHGCLSDDECCSKRCHWFQCKPKE</sequence>
<evidence type="ECO:0000313" key="1">
    <source>
        <dbReference type="EMBL" id="KAG5450161.1"/>
    </source>
</evidence>
<reference evidence="1 2" key="1">
    <citation type="journal article" date="2018" name="Biotechnol. Adv.">
        <title>Improved genomic resources and new bioinformatic workflow for the carcinogenic parasite Clonorchis sinensis: Biotechnological implications.</title>
        <authorList>
            <person name="Wang D."/>
            <person name="Korhonen P.K."/>
            <person name="Gasser R.B."/>
            <person name="Young N.D."/>
        </authorList>
    </citation>
    <scope>NUCLEOTIDE SEQUENCE [LARGE SCALE GENOMIC DNA]</scope>
    <source>
        <strain evidence="1">Cs-k2</strain>
    </source>
</reference>
<accession>A0A8T1MN51</accession>
<proteinExistence type="predicted"/>
<gene>
    <name evidence="1" type="ORF">CSKR_110109</name>
</gene>
<dbReference type="GO" id="GO:0005576">
    <property type="term" value="C:extracellular region"/>
    <property type="evidence" value="ECO:0007669"/>
    <property type="project" value="UniProtKB-SubCell"/>
</dbReference>
<reference evidence="1 2" key="2">
    <citation type="journal article" date="2021" name="Genomics">
        <title>High-quality reference genome for Clonorchis sinensis.</title>
        <authorList>
            <person name="Young N.D."/>
            <person name="Stroehlein A.J."/>
            <person name="Kinkar L."/>
            <person name="Wang T."/>
            <person name="Sohn W.M."/>
            <person name="Chang B.C.H."/>
            <person name="Kaur P."/>
            <person name="Weisz D."/>
            <person name="Dudchenko O."/>
            <person name="Aiden E.L."/>
            <person name="Korhonen P.K."/>
            <person name="Gasser R.B."/>
        </authorList>
    </citation>
    <scope>NUCLEOTIDE SEQUENCE [LARGE SCALE GENOMIC DNA]</scope>
    <source>
        <strain evidence="1">Cs-k2</strain>
    </source>
</reference>
<organism evidence="1 2">
    <name type="scientific">Clonorchis sinensis</name>
    <name type="common">Chinese liver fluke</name>
    <dbReference type="NCBI Taxonomy" id="79923"/>
    <lineage>
        <taxon>Eukaryota</taxon>
        <taxon>Metazoa</taxon>
        <taxon>Spiralia</taxon>
        <taxon>Lophotrochozoa</taxon>
        <taxon>Platyhelminthes</taxon>
        <taxon>Trematoda</taxon>
        <taxon>Digenea</taxon>
        <taxon>Opisthorchiida</taxon>
        <taxon>Opisthorchiata</taxon>
        <taxon>Opisthorchiidae</taxon>
        <taxon>Clonorchis</taxon>
    </lineage>
</organism>
<dbReference type="EMBL" id="NIRI02000042">
    <property type="protein sequence ID" value="KAG5450161.1"/>
    <property type="molecule type" value="Genomic_DNA"/>
</dbReference>